<organism evidence="3 4">
    <name type="scientific">Lachnoclostridium phytofermentans (strain ATCC 700394 / DSM 18823 / ISDg)</name>
    <name type="common">Clostridium phytofermentans</name>
    <dbReference type="NCBI Taxonomy" id="357809"/>
    <lineage>
        <taxon>Bacteria</taxon>
        <taxon>Bacillati</taxon>
        <taxon>Bacillota</taxon>
        <taxon>Clostridia</taxon>
        <taxon>Lachnospirales</taxon>
        <taxon>Lachnospiraceae</taxon>
    </lineage>
</organism>
<evidence type="ECO:0000313" key="4">
    <source>
        <dbReference type="Proteomes" id="UP000000370"/>
    </source>
</evidence>
<dbReference type="AlphaFoldDB" id="A9KM14"/>
<keyword evidence="3" id="KW-0808">Transferase</keyword>
<accession>A9KM14</accession>
<dbReference type="STRING" id="357809.Cphy_0975"/>
<evidence type="ECO:0000313" key="3">
    <source>
        <dbReference type="EMBL" id="ABX41357.1"/>
    </source>
</evidence>
<evidence type="ECO:0000259" key="2">
    <source>
        <dbReference type="Pfam" id="PF14501"/>
    </source>
</evidence>
<dbReference type="GO" id="GO:0016301">
    <property type="term" value="F:kinase activity"/>
    <property type="evidence" value="ECO:0007669"/>
    <property type="project" value="UniProtKB-KW"/>
</dbReference>
<evidence type="ECO:0000256" key="1">
    <source>
        <dbReference type="SAM" id="Coils"/>
    </source>
</evidence>
<dbReference type="RefSeq" id="WP_012199003.1">
    <property type="nucleotide sequence ID" value="NC_010001.1"/>
</dbReference>
<dbReference type="InterPro" id="IPR032834">
    <property type="entry name" value="NatK-like_C"/>
</dbReference>
<name>A9KM14_LACP7</name>
<gene>
    <name evidence="3" type="ordered locus">Cphy_0975</name>
</gene>
<feature type="coiled-coil region" evidence="1">
    <location>
        <begin position="17"/>
        <end position="51"/>
    </location>
</feature>
<sequence length="242" mass="28473">MIGGKKNIWNQTLDHTASELLAEKMELEYQYEELLRKYEEQQYQKEKIDQLHENTRRLKHDMKNHMLVLANYLNQENVYEAKQYLSKVLDKLNHIYTYIETGNAVLNSCINTKLEMAHQMGITFKAEIENLSFSKLGSIDLTALLMNLLDNALEASQREERKEIQIQIIKKRGYETILVKNFISNSVLQYNKDLKTTKTQNSKEHGYGLVQIRSIVEMYHGMIDIYEEEGWFCCFIAFPLSD</sequence>
<dbReference type="GO" id="GO:0042802">
    <property type="term" value="F:identical protein binding"/>
    <property type="evidence" value="ECO:0007669"/>
    <property type="project" value="TreeGrafter"/>
</dbReference>
<dbReference type="OrthoDB" id="9813149at2"/>
<dbReference type="SUPFAM" id="SSF55874">
    <property type="entry name" value="ATPase domain of HSP90 chaperone/DNA topoisomerase II/histidine kinase"/>
    <property type="match status" value="1"/>
</dbReference>
<keyword evidence="4" id="KW-1185">Reference proteome</keyword>
<dbReference type="eggNOG" id="COG3290">
    <property type="taxonomic scope" value="Bacteria"/>
</dbReference>
<dbReference type="Pfam" id="PF14501">
    <property type="entry name" value="HATPase_c_5"/>
    <property type="match status" value="1"/>
</dbReference>
<dbReference type="KEGG" id="cpy:Cphy_0975"/>
<dbReference type="Proteomes" id="UP000000370">
    <property type="component" value="Chromosome"/>
</dbReference>
<keyword evidence="3" id="KW-0418">Kinase</keyword>
<reference evidence="4" key="1">
    <citation type="submission" date="2007-11" db="EMBL/GenBank/DDBJ databases">
        <title>Complete genome sequence of Clostridium phytofermentans ISDg.</title>
        <authorList>
            <person name="Leschine S.B."/>
            <person name="Warnick T.A."/>
            <person name="Blanchard J.L."/>
            <person name="Schnell D.J."/>
            <person name="Petit E.L."/>
            <person name="LaTouf W.G."/>
            <person name="Copeland A."/>
            <person name="Lucas S."/>
            <person name="Lapidus A."/>
            <person name="Barry K."/>
            <person name="Glavina del Rio T."/>
            <person name="Dalin E."/>
            <person name="Tice H."/>
            <person name="Pitluck S."/>
            <person name="Kiss H."/>
            <person name="Brettin T."/>
            <person name="Bruce D."/>
            <person name="Detter J.C."/>
            <person name="Han C."/>
            <person name="Kuske C."/>
            <person name="Schmutz J."/>
            <person name="Larimer F."/>
            <person name="Land M."/>
            <person name="Hauser L."/>
            <person name="Kyrpides N."/>
            <person name="Kim E.A."/>
            <person name="Richardson P."/>
        </authorList>
    </citation>
    <scope>NUCLEOTIDE SEQUENCE [LARGE SCALE GENOMIC DNA]</scope>
    <source>
        <strain evidence="4">ATCC 700394 / DSM 18823 / ISDg</strain>
    </source>
</reference>
<proteinExistence type="predicted"/>
<keyword evidence="1" id="KW-0175">Coiled coil</keyword>
<dbReference type="PANTHER" id="PTHR40448">
    <property type="entry name" value="TWO-COMPONENT SENSOR HISTIDINE KINASE"/>
    <property type="match status" value="1"/>
</dbReference>
<dbReference type="EMBL" id="CP000885">
    <property type="protein sequence ID" value="ABX41357.1"/>
    <property type="molecule type" value="Genomic_DNA"/>
</dbReference>
<dbReference type="PANTHER" id="PTHR40448:SF1">
    <property type="entry name" value="TWO-COMPONENT SENSOR HISTIDINE KINASE"/>
    <property type="match status" value="1"/>
</dbReference>
<dbReference type="Gene3D" id="3.30.565.10">
    <property type="entry name" value="Histidine kinase-like ATPase, C-terminal domain"/>
    <property type="match status" value="1"/>
</dbReference>
<dbReference type="HOGENOM" id="CLU_020211_9_2_9"/>
<feature type="domain" description="Sensor histidine kinase NatK-like C-terminal" evidence="2">
    <location>
        <begin position="139"/>
        <end position="239"/>
    </location>
</feature>
<protein>
    <submittedName>
        <fullName evidence="3">Signal transduction histidine kinase regulating citrate/malate metabolism</fullName>
    </submittedName>
</protein>
<dbReference type="InterPro" id="IPR036890">
    <property type="entry name" value="HATPase_C_sf"/>
</dbReference>